<evidence type="ECO:0000313" key="2">
    <source>
        <dbReference type="EMBL" id="OGM09388.1"/>
    </source>
</evidence>
<feature type="transmembrane region" description="Helical" evidence="1">
    <location>
        <begin position="108"/>
        <end position="141"/>
    </location>
</feature>
<name>A0A1F7X4U5_9BACT</name>
<proteinExistence type="predicted"/>
<reference evidence="2 3" key="1">
    <citation type="journal article" date="2016" name="Nat. Commun.">
        <title>Thousands of microbial genomes shed light on interconnected biogeochemical processes in an aquifer system.</title>
        <authorList>
            <person name="Anantharaman K."/>
            <person name="Brown C.T."/>
            <person name="Hug L.A."/>
            <person name="Sharon I."/>
            <person name="Castelle C.J."/>
            <person name="Probst A.J."/>
            <person name="Thomas B.C."/>
            <person name="Singh A."/>
            <person name="Wilkins M.J."/>
            <person name="Karaoz U."/>
            <person name="Brodie E.L."/>
            <person name="Williams K.H."/>
            <person name="Hubbard S.S."/>
            <person name="Banfield J.F."/>
        </authorList>
    </citation>
    <scope>NUCLEOTIDE SEQUENCE [LARGE SCALE GENOMIC DNA]</scope>
</reference>
<feature type="transmembrane region" description="Helical" evidence="1">
    <location>
        <begin position="228"/>
        <end position="246"/>
    </location>
</feature>
<feature type="transmembrane region" description="Helical" evidence="1">
    <location>
        <begin position="187"/>
        <end position="216"/>
    </location>
</feature>
<sequence length="545" mass="63769">MSKKAVNIKATFGRAMLLGIITLLYFGYSYFILRPQVFNRISLIDDITNQVETSEYLKKCIYKKECNDALSRVFDIGSRRLRPAWWVIGALTHTGLGENPTTEHLFRAYGIGFLSVITLALTCISMGMGGLFLVLASLIYFTNFSFTENIIRLGPNEPYSVFLLGIFSLLFLEKEKIISKYKIPKKIYYAGLLVILIITLFIKENTFVVIPAIFIYEAFRVRLRIRKMDWGLIIIPFMFWGMSMIWSYTGKNLTQDKISGYTSYYVLSLPIFIDNGKAIMNIISNSTMPFLKLIIPLILLNWVLLKHRKTSFDNRFWYWIAFLFFFTVVLFPWKYILDRYQLMAIWAIAIVSTYLLKILYENILAILKLKTTNPYSKYVIQAVVLLILSNLFFRGFPLNLARSINYSRFFESFLYFEKEQVEAIKSFNSKGVCINSGYMLDNSEIYLSIPKALRYLYNTTPNFYVLENNQDRCKYLFSRTAVIPLLSKNELSKMELIESFSYKIPQINPLFFRESFTMHPLKTIIDTNEYLGDSISLYWEIRKFK</sequence>
<feature type="transmembrane region" description="Helical" evidence="1">
    <location>
        <begin position="153"/>
        <end position="172"/>
    </location>
</feature>
<organism evidence="2 3">
    <name type="scientific">Candidatus Woesebacteria bacterium RBG_13_46_13</name>
    <dbReference type="NCBI Taxonomy" id="1802479"/>
    <lineage>
        <taxon>Bacteria</taxon>
        <taxon>Candidatus Woeseibacteriota</taxon>
    </lineage>
</organism>
<evidence type="ECO:0008006" key="4">
    <source>
        <dbReference type="Google" id="ProtNLM"/>
    </source>
</evidence>
<dbReference type="AlphaFoldDB" id="A0A1F7X4U5"/>
<keyword evidence="1" id="KW-1133">Transmembrane helix</keyword>
<protein>
    <recommendedName>
        <fullName evidence="4">Glycosyltransferase RgtA/B/C/D-like domain-containing protein</fullName>
    </recommendedName>
</protein>
<comment type="caution">
    <text evidence="2">The sequence shown here is derived from an EMBL/GenBank/DDBJ whole genome shotgun (WGS) entry which is preliminary data.</text>
</comment>
<dbReference type="EMBL" id="MGFR01000005">
    <property type="protein sequence ID" value="OGM09388.1"/>
    <property type="molecule type" value="Genomic_DNA"/>
</dbReference>
<accession>A0A1F7X4U5</accession>
<feature type="transmembrane region" description="Helical" evidence="1">
    <location>
        <begin position="12"/>
        <end position="33"/>
    </location>
</feature>
<evidence type="ECO:0000256" key="1">
    <source>
        <dbReference type="SAM" id="Phobius"/>
    </source>
</evidence>
<feature type="transmembrane region" description="Helical" evidence="1">
    <location>
        <begin position="287"/>
        <end position="304"/>
    </location>
</feature>
<dbReference type="STRING" id="1802479.A2Y68_00245"/>
<feature type="transmembrane region" description="Helical" evidence="1">
    <location>
        <begin position="340"/>
        <end position="360"/>
    </location>
</feature>
<feature type="transmembrane region" description="Helical" evidence="1">
    <location>
        <begin position="375"/>
        <end position="393"/>
    </location>
</feature>
<gene>
    <name evidence="2" type="ORF">A2Y68_00245</name>
</gene>
<feature type="transmembrane region" description="Helical" evidence="1">
    <location>
        <begin position="316"/>
        <end position="333"/>
    </location>
</feature>
<dbReference type="Proteomes" id="UP000176778">
    <property type="component" value="Unassembled WGS sequence"/>
</dbReference>
<keyword evidence="1" id="KW-0812">Transmembrane</keyword>
<keyword evidence="1" id="KW-0472">Membrane</keyword>
<evidence type="ECO:0000313" key="3">
    <source>
        <dbReference type="Proteomes" id="UP000176778"/>
    </source>
</evidence>